<dbReference type="GO" id="GO:0005737">
    <property type="term" value="C:cytoplasm"/>
    <property type="evidence" value="ECO:0007669"/>
    <property type="project" value="UniProtKB-SubCell"/>
</dbReference>
<dbReference type="Gene3D" id="3.30.70.790">
    <property type="entry name" value="UreE, C-terminal domain"/>
    <property type="match status" value="1"/>
</dbReference>
<evidence type="ECO:0000256" key="2">
    <source>
        <dbReference type="ARBA" id="ARBA00022490"/>
    </source>
</evidence>
<evidence type="ECO:0000259" key="8">
    <source>
        <dbReference type="Pfam" id="PF05194"/>
    </source>
</evidence>
<comment type="similarity">
    <text evidence="5">Belongs to the UreE family.</text>
</comment>
<dbReference type="Proteomes" id="UP000191554">
    <property type="component" value="Unassembled WGS sequence"/>
</dbReference>
<accession>A0A1V4SHM5</accession>
<evidence type="ECO:0000256" key="3">
    <source>
        <dbReference type="ARBA" id="ARBA00022596"/>
    </source>
</evidence>
<evidence type="ECO:0000256" key="6">
    <source>
        <dbReference type="SAM" id="MobiDB-lite"/>
    </source>
</evidence>
<organism evidence="9 10">
    <name type="scientific">Ruminiclostridium hungatei</name>
    <name type="common">Clostridium hungatei</name>
    <dbReference type="NCBI Taxonomy" id="48256"/>
    <lineage>
        <taxon>Bacteria</taxon>
        <taxon>Bacillati</taxon>
        <taxon>Bacillota</taxon>
        <taxon>Clostridia</taxon>
        <taxon>Eubacteriales</taxon>
        <taxon>Oscillospiraceae</taxon>
        <taxon>Ruminiclostridium</taxon>
    </lineage>
</organism>
<dbReference type="SUPFAM" id="SSF69737">
    <property type="entry name" value="Urease metallochaperone UreE, C-terminal domain"/>
    <property type="match status" value="1"/>
</dbReference>
<feature type="compositionally biased region" description="Basic and acidic residues" evidence="6">
    <location>
        <begin position="153"/>
        <end position="198"/>
    </location>
</feature>
<evidence type="ECO:0000313" key="9">
    <source>
        <dbReference type="EMBL" id="OPX42747.1"/>
    </source>
</evidence>
<keyword evidence="4 5" id="KW-0143">Chaperone</keyword>
<evidence type="ECO:0000313" key="10">
    <source>
        <dbReference type="Proteomes" id="UP000191554"/>
    </source>
</evidence>
<keyword evidence="3 5" id="KW-0533">Nickel</keyword>
<dbReference type="InterPro" id="IPR004029">
    <property type="entry name" value="UreE_N"/>
</dbReference>
<dbReference type="SUPFAM" id="SSF69287">
    <property type="entry name" value="Urease metallochaperone UreE, N-terminal domain"/>
    <property type="match status" value="1"/>
</dbReference>
<evidence type="ECO:0000256" key="4">
    <source>
        <dbReference type="ARBA" id="ARBA00023186"/>
    </source>
</evidence>
<dbReference type="STRING" id="48256.CLHUN_33990"/>
<protein>
    <recommendedName>
        <fullName evidence="5">Urease accessory protein UreE</fullName>
    </recommendedName>
</protein>
<dbReference type="InterPro" id="IPR036118">
    <property type="entry name" value="UreE_N_sf"/>
</dbReference>
<gene>
    <name evidence="5 9" type="primary">ureE</name>
    <name evidence="9" type="ORF">CLHUN_33990</name>
</gene>
<comment type="caution">
    <text evidence="9">The sequence shown here is derived from an EMBL/GenBank/DDBJ whole genome shotgun (WGS) entry which is preliminary data.</text>
</comment>
<feature type="region of interest" description="Disordered" evidence="6">
    <location>
        <begin position="143"/>
        <end position="198"/>
    </location>
</feature>
<dbReference type="Pfam" id="PF05194">
    <property type="entry name" value="UreE_C"/>
    <property type="match status" value="1"/>
</dbReference>
<evidence type="ECO:0000259" key="7">
    <source>
        <dbReference type="Pfam" id="PF02814"/>
    </source>
</evidence>
<dbReference type="GO" id="GO:0051082">
    <property type="term" value="F:unfolded protein binding"/>
    <property type="evidence" value="ECO:0007669"/>
    <property type="project" value="UniProtKB-UniRule"/>
</dbReference>
<dbReference type="OrthoDB" id="9810882at2"/>
<dbReference type="AlphaFoldDB" id="A0A1V4SHM5"/>
<dbReference type="InterPro" id="IPR007864">
    <property type="entry name" value="UreE_C_dom"/>
</dbReference>
<dbReference type="EMBL" id="MZGX01000025">
    <property type="protein sequence ID" value="OPX42747.1"/>
    <property type="molecule type" value="Genomic_DNA"/>
</dbReference>
<dbReference type="Gene3D" id="2.60.260.20">
    <property type="entry name" value="Urease metallochaperone UreE, N-terminal domain"/>
    <property type="match status" value="1"/>
</dbReference>
<evidence type="ECO:0000256" key="1">
    <source>
        <dbReference type="ARBA" id="ARBA00004496"/>
    </source>
</evidence>
<feature type="domain" description="UreE urease accessory N-terminal" evidence="7">
    <location>
        <begin position="21"/>
        <end position="68"/>
    </location>
</feature>
<keyword evidence="10" id="KW-1185">Reference proteome</keyword>
<feature type="domain" description="Urease accessory protein UreE C-terminal" evidence="8">
    <location>
        <begin position="90"/>
        <end position="167"/>
    </location>
</feature>
<dbReference type="InterPro" id="IPR012406">
    <property type="entry name" value="UreE"/>
</dbReference>
<dbReference type="GO" id="GO:0006457">
    <property type="term" value="P:protein folding"/>
    <property type="evidence" value="ECO:0007669"/>
    <property type="project" value="InterPro"/>
</dbReference>
<evidence type="ECO:0000256" key="5">
    <source>
        <dbReference type="HAMAP-Rule" id="MF_00822"/>
    </source>
</evidence>
<dbReference type="RefSeq" id="WP_080065830.1">
    <property type="nucleotide sequence ID" value="NZ_MZGX01000025.1"/>
</dbReference>
<proteinExistence type="inferred from homology"/>
<dbReference type="GO" id="GO:0019627">
    <property type="term" value="P:urea metabolic process"/>
    <property type="evidence" value="ECO:0007669"/>
    <property type="project" value="InterPro"/>
</dbReference>
<keyword evidence="2 5" id="KW-0963">Cytoplasm</keyword>
<dbReference type="GO" id="GO:0016151">
    <property type="term" value="F:nickel cation binding"/>
    <property type="evidence" value="ECO:0007669"/>
    <property type="project" value="UniProtKB-UniRule"/>
</dbReference>
<dbReference type="HAMAP" id="MF_00822">
    <property type="entry name" value="UreE"/>
    <property type="match status" value="1"/>
</dbReference>
<dbReference type="Pfam" id="PF02814">
    <property type="entry name" value="UreE_N"/>
    <property type="match status" value="1"/>
</dbReference>
<name>A0A1V4SHM5_RUMHU</name>
<dbReference type="GO" id="GO:0065003">
    <property type="term" value="P:protein-containing complex assembly"/>
    <property type="evidence" value="ECO:0007669"/>
    <property type="project" value="InterPro"/>
</dbReference>
<comment type="function">
    <text evidence="5">Involved in urease metallocenter assembly. Binds nickel. Probably functions as a nickel donor during metallocenter assembly.</text>
</comment>
<sequence length="198" mass="22533">MIIENIVCGEPDKFDLTGFEKDYVEIEWYEVAKKILYKISKNGAEVGIKLNNDRGIKQGDILSIEGNRALIAEIPECECIGLKPLTQVMMGKACYEIGNRHSPLFYQEDRLLLPYDPPLLEALKKCGFDAYKCTARLITPLGGQGGHSHSHKHGDGHNHEHGDEHSHEHNHGHSHEHGDEHSHKKQEVRMYEITHSRR</sequence>
<reference evidence="9 10" key="1">
    <citation type="submission" date="2017-03" db="EMBL/GenBank/DDBJ databases">
        <title>Genome sequence of Clostridium hungatei DSM 14427.</title>
        <authorList>
            <person name="Poehlein A."/>
            <person name="Daniel R."/>
        </authorList>
    </citation>
    <scope>NUCLEOTIDE SEQUENCE [LARGE SCALE GENOMIC DNA]</scope>
    <source>
        <strain evidence="9 10">DSM 14427</strain>
    </source>
</reference>
<comment type="subcellular location">
    <subcellularLocation>
        <location evidence="1 5">Cytoplasm</location>
    </subcellularLocation>
</comment>